<feature type="transmembrane region" description="Helical" evidence="1">
    <location>
        <begin position="135"/>
        <end position="156"/>
    </location>
</feature>
<name>A0A916YGE6_9BACT</name>
<comment type="caution">
    <text evidence="2">The sequence shown here is derived from an EMBL/GenBank/DDBJ whole genome shotgun (WGS) entry which is preliminary data.</text>
</comment>
<keyword evidence="3" id="KW-1185">Reference proteome</keyword>
<gene>
    <name evidence="2" type="ORF">GCM10011514_05220</name>
</gene>
<feature type="transmembrane region" description="Helical" evidence="1">
    <location>
        <begin position="162"/>
        <end position="188"/>
    </location>
</feature>
<feature type="transmembrane region" description="Helical" evidence="1">
    <location>
        <begin position="83"/>
        <end position="101"/>
    </location>
</feature>
<feature type="transmembrane region" description="Helical" evidence="1">
    <location>
        <begin position="441"/>
        <end position="459"/>
    </location>
</feature>
<evidence type="ECO:0000313" key="2">
    <source>
        <dbReference type="EMBL" id="GGD44238.1"/>
    </source>
</evidence>
<proteinExistence type="predicted"/>
<evidence type="ECO:0000256" key="1">
    <source>
        <dbReference type="SAM" id="Phobius"/>
    </source>
</evidence>
<accession>A0A916YGE6</accession>
<feature type="transmembrane region" description="Helical" evidence="1">
    <location>
        <begin position="385"/>
        <end position="402"/>
    </location>
</feature>
<feature type="transmembrane region" description="Helical" evidence="1">
    <location>
        <begin position="55"/>
        <end position="77"/>
    </location>
</feature>
<feature type="transmembrane region" description="Helical" evidence="1">
    <location>
        <begin position="265"/>
        <end position="286"/>
    </location>
</feature>
<feature type="transmembrane region" description="Helical" evidence="1">
    <location>
        <begin position="200"/>
        <end position="219"/>
    </location>
</feature>
<dbReference type="Proteomes" id="UP000609064">
    <property type="component" value="Unassembled WGS sequence"/>
</dbReference>
<keyword evidence="1" id="KW-1133">Transmembrane helix</keyword>
<feature type="transmembrane region" description="Helical" evidence="1">
    <location>
        <begin position="526"/>
        <end position="543"/>
    </location>
</feature>
<sequence>MINFYIKILFLLRPIFLRLGVNFEQLVAIVEVKLKMDNRRARFNQWNKKQSESNNTLLLTLFLYFVMASAFSLLIYFSASVTAAYSLVFAVMMFMLAMTLITDFSAVILDSNDNAVLLPRPIDDRTLLIARITHILMYLLSMMLALALPFAIVSVIKYGVLAAISFLIISLLSLILIVFLTNIFYLVLMQFTSEERLRNVINTFQIILTFIFMGGYRLVGRLVNMEALMNGIDTKVQWWHFLVPPIWMGNSMNVIIKHEFDSTKFLFLFLTLTTPFMVVFLVNNVFSGVFNQKIAGMDIAKRQEKTPNKVAKKGLVETLSSIFTGTAMERGAFEFVWKITSRDRKFKLRIYPSLAYLLIYPVFMIGTGRSEGGLMQQIEHLRESTGIAIVVIYLCGTILLTIRSQISQSEDFKAAWPYELAPISKPGEILSGSLRAIMVKFLLPITVLLSIILSIIWGVNLLDDLLFGMLTITNLDLLLSIGMSNELPFSTEIKKNGGGSFIRNMAYIFLTGIIGFVHYILMQVPYVIGVFMLIQLALALYLFKKYREVGWEKVRME</sequence>
<reference evidence="2" key="1">
    <citation type="journal article" date="2014" name="Int. J. Syst. Evol. Microbiol.">
        <title>Complete genome sequence of Corynebacterium casei LMG S-19264T (=DSM 44701T), isolated from a smear-ripened cheese.</title>
        <authorList>
            <consortium name="US DOE Joint Genome Institute (JGI-PGF)"/>
            <person name="Walter F."/>
            <person name="Albersmeier A."/>
            <person name="Kalinowski J."/>
            <person name="Ruckert C."/>
        </authorList>
    </citation>
    <scope>NUCLEOTIDE SEQUENCE</scope>
    <source>
        <strain evidence="2">CGMCC 1.15958</strain>
    </source>
</reference>
<protein>
    <submittedName>
        <fullName evidence="2">Uncharacterized protein</fullName>
    </submittedName>
</protein>
<dbReference type="RefSeq" id="WP_188764360.1">
    <property type="nucleotide sequence ID" value="NZ_BMKK01000001.1"/>
</dbReference>
<keyword evidence="1" id="KW-0472">Membrane</keyword>
<organism evidence="2 3">
    <name type="scientific">Emticicia aquatilis</name>
    <dbReference type="NCBI Taxonomy" id="1537369"/>
    <lineage>
        <taxon>Bacteria</taxon>
        <taxon>Pseudomonadati</taxon>
        <taxon>Bacteroidota</taxon>
        <taxon>Cytophagia</taxon>
        <taxon>Cytophagales</taxon>
        <taxon>Leadbetterellaceae</taxon>
        <taxon>Emticicia</taxon>
    </lineage>
</organism>
<feature type="transmembrane region" description="Helical" evidence="1">
    <location>
        <begin position="465"/>
        <end position="483"/>
    </location>
</feature>
<feature type="transmembrane region" description="Helical" evidence="1">
    <location>
        <begin position="504"/>
        <end position="520"/>
    </location>
</feature>
<feature type="transmembrane region" description="Helical" evidence="1">
    <location>
        <begin position="15"/>
        <end position="34"/>
    </location>
</feature>
<evidence type="ECO:0000313" key="3">
    <source>
        <dbReference type="Proteomes" id="UP000609064"/>
    </source>
</evidence>
<keyword evidence="1" id="KW-0812">Transmembrane</keyword>
<dbReference type="AlphaFoldDB" id="A0A916YGE6"/>
<reference evidence="2" key="2">
    <citation type="submission" date="2020-09" db="EMBL/GenBank/DDBJ databases">
        <authorList>
            <person name="Sun Q."/>
            <person name="Zhou Y."/>
        </authorList>
    </citation>
    <scope>NUCLEOTIDE SEQUENCE</scope>
    <source>
        <strain evidence="2">CGMCC 1.15958</strain>
    </source>
</reference>
<dbReference type="EMBL" id="BMKK01000001">
    <property type="protein sequence ID" value="GGD44238.1"/>
    <property type="molecule type" value="Genomic_DNA"/>
</dbReference>
<feature type="transmembrane region" description="Helical" evidence="1">
    <location>
        <begin position="348"/>
        <end position="365"/>
    </location>
</feature>